<dbReference type="Proteomes" id="UP001230426">
    <property type="component" value="Unassembled WGS sequence"/>
</dbReference>
<keyword evidence="3" id="KW-1185">Reference proteome</keyword>
<protein>
    <submittedName>
        <fullName evidence="2">Peptide maturation system protein</fullName>
    </submittedName>
</protein>
<name>A0ABT9R4U7_9ACTN</name>
<dbReference type="RefSeq" id="WP_306860354.1">
    <property type="nucleotide sequence ID" value="NZ_JAUSRB010000002.1"/>
</dbReference>
<dbReference type="NCBIfam" id="TIGR04500">
    <property type="entry name" value="PpiC_rel_mature"/>
    <property type="match status" value="1"/>
</dbReference>
<evidence type="ECO:0000256" key="1">
    <source>
        <dbReference type="SAM" id="MobiDB-lite"/>
    </source>
</evidence>
<dbReference type="InterPro" id="IPR027304">
    <property type="entry name" value="Trigger_fact/SurA_dom_sf"/>
</dbReference>
<feature type="region of interest" description="Disordered" evidence="1">
    <location>
        <begin position="1"/>
        <end position="20"/>
    </location>
</feature>
<evidence type="ECO:0000313" key="3">
    <source>
        <dbReference type="Proteomes" id="UP001230426"/>
    </source>
</evidence>
<accession>A0ABT9R4U7</accession>
<gene>
    <name evidence="2" type="ORF">J2S55_002721</name>
</gene>
<comment type="caution">
    <text evidence="2">The sequence shown here is derived from an EMBL/GenBank/DDBJ whole genome shotgun (WGS) entry which is preliminary data.</text>
</comment>
<reference evidence="2 3" key="1">
    <citation type="submission" date="2023-07" db="EMBL/GenBank/DDBJ databases">
        <title>Sequencing the genomes of 1000 actinobacteria strains.</title>
        <authorList>
            <person name="Klenk H.-P."/>
        </authorList>
    </citation>
    <scope>NUCLEOTIDE SEQUENCE [LARGE SCALE GENOMIC DNA]</scope>
    <source>
        <strain evidence="2 3">DSM 44109</strain>
    </source>
</reference>
<dbReference type="InterPro" id="IPR030985">
    <property type="entry name" value="PpiC-rel_mature"/>
</dbReference>
<organism evidence="2 3">
    <name type="scientific">Streptosporangium brasiliense</name>
    <dbReference type="NCBI Taxonomy" id="47480"/>
    <lineage>
        <taxon>Bacteria</taxon>
        <taxon>Bacillati</taxon>
        <taxon>Actinomycetota</taxon>
        <taxon>Actinomycetes</taxon>
        <taxon>Streptosporangiales</taxon>
        <taxon>Streptosporangiaceae</taxon>
        <taxon>Streptosporangium</taxon>
    </lineage>
</organism>
<dbReference type="SUPFAM" id="SSF109998">
    <property type="entry name" value="Triger factor/SurA peptide-binding domain-like"/>
    <property type="match status" value="1"/>
</dbReference>
<sequence>MSTDQSAFPSPTGPAPAGAAPAHAAFATDLADAVTLLRGLPTSRDTVDDAHRCVRGWGAQRPWLRAQLVVDGPPGTTRVGYDLLLEHPEGGSVALSAETADGIPWLVDHSTHWAAGQVLSVDGTGLSVPAALSAIRALGTRDRQLHERLVDRCILLGEVEDDTEPLTVAETQQAADEFRRRRGLSSRAQTLDWLAETGMSEEAFWNHVKTQARTARVRGRFAGEPARRHLAEHPEEFTLRRAAWVTGPRPEELRALVDGPVTEFVSRAATALVSAPGAGSPTVRRDGGRGTHLQAAAMLTSRLPEPLRTVPGGTAIGPVPYKGGHLAGVVYEVLPPDPGAAEVLDAARDAAFQAWLDERRRTSDIRWFWL</sequence>
<dbReference type="EMBL" id="JAUSRB010000002">
    <property type="protein sequence ID" value="MDP9863455.1"/>
    <property type="molecule type" value="Genomic_DNA"/>
</dbReference>
<proteinExistence type="predicted"/>
<evidence type="ECO:0000313" key="2">
    <source>
        <dbReference type="EMBL" id="MDP9863455.1"/>
    </source>
</evidence>